<accession>A0A1H3W4X4</accession>
<gene>
    <name evidence="1" type="ORF">SAMN05421743_101295</name>
</gene>
<reference evidence="1 2" key="1">
    <citation type="submission" date="2016-10" db="EMBL/GenBank/DDBJ databases">
        <authorList>
            <person name="de Groot N.N."/>
        </authorList>
    </citation>
    <scope>NUCLEOTIDE SEQUENCE [LARGE SCALE GENOMIC DNA]</scope>
    <source>
        <strain evidence="1 2">CCM7597</strain>
    </source>
</reference>
<proteinExistence type="predicted"/>
<sequence>MKVLSLYSDLIETSTPGEGINAFLQDLDTYLFQ</sequence>
<dbReference type="EMBL" id="FNQR01000001">
    <property type="protein sequence ID" value="SDZ81318.1"/>
    <property type="molecule type" value="Genomic_DNA"/>
</dbReference>
<dbReference type="AlphaFoldDB" id="A0A1H3W4X4"/>
<organism evidence="1 2">
    <name type="scientific">Thalassobacillus cyri</name>
    <dbReference type="NCBI Taxonomy" id="571932"/>
    <lineage>
        <taxon>Bacteria</taxon>
        <taxon>Bacillati</taxon>
        <taxon>Bacillota</taxon>
        <taxon>Bacilli</taxon>
        <taxon>Bacillales</taxon>
        <taxon>Bacillaceae</taxon>
        <taxon>Thalassobacillus</taxon>
    </lineage>
</organism>
<dbReference type="Proteomes" id="UP000198584">
    <property type="component" value="Unassembled WGS sequence"/>
</dbReference>
<evidence type="ECO:0000313" key="1">
    <source>
        <dbReference type="EMBL" id="SDZ81318.1"/>
    </source>
</evidence>
<protein>
    <submittedName>
        <fullName evidence="1">Uncharacterized protein</fullName>
    </submittedName>
</protein>
<name>A0A1H3W4X4_9BACI</name>
<keyword evidence="2" id="KW-1185">Reference proteome</keyword>
<evidence type="ECO:0000313" key="2">
    <source>
        <dbReference type="Proteomes" id="UP000198584"/>
    </source>
</evidence>